<accession>A0A382M7M6</accession>
<protein>
    <submittedName>
        <fullName evidence="1">Uncharacterized protein</fullName>
    </submittedName>
</protein>
<gene>
    <name evidence="1" type="ORF">METZ01_LOCUS296226</name>
</gene>
<feature type="non-terminal residue" evidence="1">
    <location>
        <position position="41"/>
    </location>
</feature>
<name>A0A382M7M6_9ZZZZ</name>
<dbReference type="AlphaFoldDB" id="A0A382M7M6"/>
<organism evidence="1">
    <name type="scientific">marine metagenome</name>
    <dbReference type="NCBI Taxonomy" id="408172"/>
    <lineage>
        <taxon>unclassified sequences</taxon>
        <taxon>metagenomes</taxon>
        <taxon>ecological metagenomes</taxon>
    </lineage>
</organism>
<sequence length="41" mass="4969">MELKRFFKGFFCRVGKFVCDLKTFRTSIMSYELFVSIRHLS</sequence>
<reference evidence="1" key="1">
    <citation type="submission" date="2018-05" db="EMBL/GenBank/DDBJ databases">
        <authorList>
            <person name="Lanie J.A."/>
            <person name="Ng W.-L."/>
            <person name="Kazmierczak K.M."/>
            <person name="Andrzejewski T.M."/>
            <person name="Davidsen T.M."/>
            <person name="Wayne K.J."/>
            <person name="Tettelin H."/>
            <person name="Glass J.I."/>
            <person name="Rusch D."/>
            <person name="Podicherti R."/>
            <person name="Tsui H.-C.T."/>
            <person name="Winkler M.E."/>
        </authorList>
    </citation>
    <scope>NUCLEOTIDE SEQUENCE</scope>
</reference>
<proteinExistence type="predicted"/>
<dbReference type="EMBL" id="UINC01090973">
    <property type="protein sequence ID" value="SVC43372.1"/>
    <property type="molecule type" value="Genomic_DNA"/>
</dbReference>
<evidence type="ECO:0000313" key="1">
    <source>
        <dbReference type="EMBL" id="SVC43372.1"/>
    </source>
</evidence>